<comment type="catalytic activity">
    <reaction evidence="8">
        <text>L-lysyl(4)-[histone H3] + 3 S-adenosyl-L-methionine = N(6),N(6),N(6)-trimethyl-L-lysyl(4)-[histone H3] + 3 S-adenosyl-L-homocysteine + 3 H(+)</text>
        <dbReference type="Rhea" id="RHEA:60260"/>
        <dbReference type="Rhea" id="RHEA-COMP:15537"/>
        <dbReference type="Rhea" id="RHEA-COMP:15547"/>
        <dbReference type="ChEBI" id="CHEBI:15378"/>
        <dbReference type="ChEBI" id="CHEBI:29969"/>
        <dbReference type="ChEBI" id="CHEBI:57856"/>
        <dbReference type="ChEBI" id="CHEBI:59789"/>
        <dbReference type="ChEBI" id="CHEBI:61961"/>
        <dbReference type="EC" id="2.1.1.354"/>
    </reaction>
</comment>
<comment type="subcellular location">
    <subcellularLocation>
        <location evidence="1">Nucleus</location>
    </subcellularLocation>
</comment>
<evidence type="ECO:0000256" key="2">
    <source>
        <dbReference type="ARBA" id="ARBA00012182"/>
    </source>
</evidence>
<evidence type="ECO:0000259" key="10">
    <source>
        <dbReference type="PROSITE" id="PS50280"/>
    </source>
</evidence>
<dbReference type="InterPro" id="IPR044570">
    <property type="entry name" value="Set1-like"/>
</dbReference>
<dbReference type="InterPro" id="IPR001214">
    <property type="entry name" value="SET_dom"/>
</dbReference>
<keyword evidence="4" id="KW-0808">Transferase</keyword>
<evidence type="ECO:0000313" key="11">
    <source>
        <dbReference type="EMBL" id="KNC82429.1"/>
    </source>
</evidence>
<evidence type="ECO:0000256" key="4">
    <source>
        <dbReference type="ARBA" id="ARBA00022679"/>
    </source>
</evidence>
<sequence>MEQPGSIAESLNTTTTSDNTTTKSVNTTTKASGPTLQTKGKSKNTITGEVVWNTITKRSPAKDEPYPTEDGQNQKSEQREREGQSGPLAEFQRTVQQQLCMQHCAITPHDVALFSMACPGPGVVSLYEKQLAGEDATRPKMREHASGSARTEGYYTYSRKEKQANMDLIHIPKMREAARRANAAPGSVKGSQRAHRAKSRNHTTFGEEASTQQINDLGKRHKRLKFAKSLIHSQGLYALENIPANDFVIEYLGEVVRAQVAETREKEYERNGMGSSYLFRIDDQNVIDATTQGNMSRFINHRCDPNCVAKIIKVTGQQRIAIYAKDNIAVGEEITYNYNFPEEVYV</sequence>
<feature type="compositionally biased region" description="Polar residues" evidence="9">
    <location>
        <begin position="30"/>
        <end position="57"/>
    </location>
</feature>
<feature type="domain" description="SET" evidence="10">
    <location>
        <begin position="222"/>
        <end position="339"/>
    </location>
</feature>
<dbReference type="OrthoDB" id="308383at2759"/>
<evidence type="ECO:0000256" key="7">
    <source>
        <dbReference type="ARBA" id="ARBA00023242"/>
    </source>
</evidence>
<dbReference type="AlphaFoldDB" id="A0A0L0G0Q1"/>
<reference evidence="11 12" key="1">
    <citation type="submission" date="2011-02" db="EMBL/GenBank/DDBJ databases">
        <title>The Genome Sequence of Sphaeroforma arctica JP610.</title>
        <authorList>
            <consortium name="The Broad Institute Genome Sequencing Platform"/>
            <person name="Russ C."/>
            <person name="Cuomo C."/>
            <person name="Young S.K."/>
            <person name="Zeng Q."/>
            <person name="Gargeya S."/>
            <person name="Alvarado L."/>
            <person name="Berlin A."/>
            <person name="Chapman S.B."/>
            <person name="Chen Z."/>
            <person name="Freedman E."/>
            <person name="Gellesch M."/>
            <person name="Goldberg J."/>
            <person name="Griggs A."/>
            <person name="Gujja S."/>
            <person name="Heilman E."/>
            <person name="Heiman D."/>
            <person name="Howarth C."/>
            <person name="Mehta T."/>
            <person name="Neiman D."/>
            <person name="Pearson M."/>
            <person name="Roberts A."/>
            <person name="Saif S."/>
            <person name="Shea T."/>
            <person name="Shenoy N."/>
            <person name="Sisk P."/>
            <person name="Stolte C."/>
            <person name="Sykes S."/>
            <person name="White J."/>
            <person name="Yandava C."/>
            <person name="Burger G."/>
            <person name="Gray M.W."/>
            <person name="Holland P.W.H."/>
            <person name="King N."/>
            <person name="Lang F.B.F."/>
            <person name="Roger A.J."/>
            <person name="Ruiz-Trillo I."/>
            <person name="Haas B."/>
            <person name="Nusbaum C."/>
            <person name="Birren B."/>
        </authorList>
    </citation>
    <scope>NUCLEOTIDE SEQUENCE [LARGE SCALE GENOMIC DNA]</scope>
    <source>
        <strain evidence="11 12">JP610</strain>
    </source>
</reference>
<evidence type="ECO:0000256" key="5">
    <source>
        <dbReference type="ARBA" id="ARBA00022691"/>
    </source>
</evidence>
<keyword evidence="6" id="KW-0156">Chromatin regulator</keyword>
<keyword evidence="7" id="KW-0539">Nucleus</keyword>
<dbReference type="GO" id="GO:0140999">
    <property type="term" value="F:histone H3K4 trimethyltransferase activity"/>
    <property type="evidence" value="ECO:0007669"/>
    <property type="project" value="UniProtKB-EC"/>
</dbReference>
<dbReference type="GO" id="GO:0032259">
    <property type="term" value="P:methylation"/>
    <property type="evidence" value="ECO:0007669"/>
    <property type="project" value="UniProtKB-KW"/>
</dbReference>
<dbReference type="EMBL" id="KQ241928">
    <property type="protein sequence ID" value="KNC82429.1"/>
    <property type="molecule type" value="Genomic_DNA"/>
</dbReference>
<proteinExistence type="predicted"/>
<dbReference type="PANTHER" id="PTHR45814:SF2">
    <property type="entry name" value="HISTONE-LYSINE N-METHYLTRANSFERASE SETD1"/>
    <property type="match status" value="1"/>
</dbReference>
<accession>A0A0L0G0Q1</accession>
<dbReference type="SUPFAM" id="SSF82199">
    <property type="entry name" value="SET domain"/>
    <property type="match status" value="1"/>
</dbReference>
<dbReference type="PROSITE" id="PS50280">
    <property type="entry name" value="SET"/>
    <property type="match status" value="1"/>
</dbReference>
<feature type="region of interest" description="Disordered" evidence="9">
    <location>
        <begin position="183"/>
        <end position="212"/>
    </location>
</feature>
<feature type="region of interest" description="Disordered" evidence="9">
    <location>
        <begin position="1"/>
        <end position="87"/>
    </location>
</feature>
<keyword evidence="5" id="KW-0949">S-adenosyl-L-methionine</keyword>
<organism evidence="11 12">
    <name type="scientific">Sphaeroforma arctica JP610</name>
    <dbReference type="NCBI Taxonomy" id="667725"/>
    <lineage>
        <taxon>Eukaryota</taxon>
        <taxon>Ichthyosporea</taxon>
        <taxon>Ichthyophonida</taxon>
        <taxon>Sphaeroforma</taxon>
    </lineage>
</organism>
<evidence type="ECO:0000256" key="1">
    <source>
        <dbReference type="ARBA" id="ARBA00004123"/>
    </source>
</evidence>
<keyword evidence="3" id="KW-0489">Methyltransferase</keyword>
<feature type="compositionally biased region" description="Basic residues" evidence="9">
    <location>
        <begin position="192"/>
        <end position="201"/>
    </location>
</feature>
<keyword evidence="12" id="KW-1185">Reference proteome</keyword>
<dbReference type="EC" id="2.1.1.354" evidence="2"/>
<dbReference type="InterPro" id="IPR046341">
    <property type="entry name" value="SET_dom_sf"/>
</dbReference>
<protein>
    <recommendedName>
        <fullName evidence="2">[histone H3]-lysine(4) N-trimethyltransferase</fullName>
        <ecNumber evidence="2">2.1.1.354</ecNumber>
    </recommendedName>
</protein>
<dbReference type="Pfam" id="PF00856">
    <property type="entry name" value="SET"/>
    <property type="match status" value="1"/>
</dbReference>
<evidence type="ECO:0000256" key="8">
    <source>
        <dbReference type="ARBA" id="ARBA00047571"/>
    </source>
</evidence>
<dbReference type="eggNOG" id="KOG1080">
    <property type="taxonomic scope" value="Eukaryota"/>
</dbReference>
<evidence type="ECO:0000256" key="3">
    <source>
        <dbReference type="ARBA" id="ARBA00022603"/>
    </source>
</evidence>
<dbReference type="RefSeq" id="XP_014156331.1">
    <property type="nucleotide sequence ID" value="XM_014300856.1"/>
</dbReference>
<dbReference type="GeneID" id="25905783"/>
<dbReference type="STRING" id="667725.A0A0L0G0Q1"/>
<dbReference type="PANTHER" id="PTHR45814">
    <property type="entry name" value="HISTONE-LYSINE N-METHYLTRANSFERASE SETD1"/>
    <property type="match status" value="1"/>
</dbReference>
<dbReference type="GO" id="GO:0048188">
    <property type="term" value="C:Set1C/COMPASS complex"/>
    <property type="evidence" value="ECO:0007669"/>
    <property type="project" value="TreeGrafter"/>
</dbReference>
<name>A0A0L0G0Q1_9EUKA</name>
<evidence type="ECO:0000256" key="6">
    <source>
        <dbReference type="ARBA" id="ARBA00022853"/>
    </source>
</evidence>
<gene>
    <name evidence="11" type="ORF">SARC_05279</name>
</gene>
<dbReference type="Gene3D" id="2.170.270.10">
    <property type="entry name" value="SET domain"/>
    <property type="match status" value="1"/>
</dbReference>
<dbReference type="Proteomes" id="UP000054560">
    <property type="component" value="Unassembled WGS sequence"/>
</dbReference>
<evidence type="ECO:0000313" key="12">
    <source>
        <dbReference type="Proteomes" id="UP000054560"/>
    </source>
</evidence>
<feature type="compositionally biased region" description="Low complexity" evidence="9">
    <location>
        <begin position="10"/>
        <end position="29"/>
    </location>
</feature>
<evidence type="ECO:0000256" key="9">
    <source>
        <dbReference type="SAM" id="MobiDB-lite"/>
    </source>
</evidence>
<dbReference type="SMART" id="SM00317">
    <property type="entry name" value="SET"/>
    <property type="match status" value="1"/>
</dbReference>